<reference evidence="2 3" key="1">
    <citation type="submission" date="2018-10" db="EMBL/GenBank/DDBJ databases">
        <title>An updated phylogeny of the Alphaproteobacteria reveals that the parasitic Rickettsiales and Holosporales have independent origins.</title>
        <authorList>
            <person name="Munoz-Gomez S.A."/>
            <person name="Hess S."/>
            <person name="Burger G."/>
            <person name="Lang B.F."/>
            <person name="Susko E."/>
            <person name="Slamovits C.H."/>
            <person name="Roger A.J."/>
        </authorList>
    </citation>
    <scope>NUCLEOTIDE SEQUENCE [LARGE SCALE GENOMIC DNA]</scope>
    <source>
        <strain evidence="2">HOLO01</strain>
    </source>
</reference>
<evidence type="ECO:0000313" key="2">
    <source>
        <dbReference type="EMBL" id="RZI45753.1"/>
    </source>
</evidence>
<protein>
    <recommendedName>
        <fullName evidence="1">Peptidase S9 prolyl oligopeptidase catalytic domain-containing protein</fullName>
    </recommendedName>
</protein>
<sequence>MQLLFIRNLFLFVFFTIINLQGHTAQAPAEQSQLAKFLGDTFKDDKSASPFTNAPDDCSQLIDAVVNHMRVGDDEQLRRLFYQPDVNAWVTFYQQVTKKQFSTVDLIDLLDQTKSRLFAAYSGKSADDDNAYFYAPTLFDQLMQQIFAGCWGISDQPTPDDTINHLKRIYGRVVSGLATVHEYYPLGIIKSLESKKAQSSPIETAHFAALQECAASVYSHLRATSGVDPYSVDDFRLSTNVSFFLPSFEKTLGQIHYQNPLSCIYGHPNFRTLAWSLINPEKENVPFNVPGFHYFGTPIFHPSIVEWEDTYTSYCGNSFLFFAKAEGCWWIWSKEFEWSKRLPGWNPIKNRQDILERLKAALKKEFGTAENVELESEQFDPFHFSTAVKFKGENGFQRIVWSTQKPDCSVEIQDFGDIHLDGFLYPTGKTLAWQSPDKKWHLMRFKGSGVDRCLESLYPQEYVDILSYTYKYKERTLEIKTKKPGAEGCEYWSYNTDTDSWKQLSEDERELSSDEAQAYLKAQYPEIGINFFSYSPNEILTSLCDPKTVTQERFVIFTRNPGARTYSERQLFVAQADSIVYVPGNTRVVSYKELDGKLCAKKLVNDVLENALPPHETIENWHEVEFNGHGDLLLASRVTNHGRKSEYWTLKNGEWHLLYNGENFKYCLNKVNFANTDRVYRSSYNEAGLTLELLNPDTLSFEPTNVQNTLVSVTDHESRDFIVSQEDPRVIVAVKDYHNGLAQWKFLDTNLSKQYDSFRDKLQAKWTEEGREFATAPLTVSEFKLNDNQICEIAFFFHQNMAINGLASLQGEEVLVEWSEYFDKVNHTLHPPLQAQTVKVDGHDVPYYYLPPVKDNNKKTLILMQGGPIGYYEGAFSDIIHYYTQNGWQVIIPQESLRTGYGWKHFIKGIGEMGRKNLHQLLHVFYDAKVKGLIPDINQVSLYGHSYGGFVAASFALRWSELHKEAGLAEEFHFQSIVADAALVSSDSNPDVSAIALPDDALGNPADYFRKIMPINRVTDPLSAPLYLVHGVTDVRCSAAYIKDFKQALKKARKNVPLYLHSGRHNPPAHPCYPEFVAALMEGKPTGELEKEIGLSIE</sequence>
<dbReference type="EMBL" id="SCFB01000007">
    <property type="protein sequence ID" value="RZI45753.1"/>
    <property type="molecule type" value="Genomic_DNA"/>
</dbReference>
<evidence type="ECO:0000259" key="1">
    <source>
        <dbReference type="Pfam" id="PF00326"/>
    </source>
</evidence>
<dbReference type="InterPro" id="IPR029058">
    <property type="entry name" value="AB_hydrolase_fold"/>
</dbReference>
<organism evidence="2 3">
    <name type="scientific">Candidatus Finniella inopinata</name>
    <dbReference type="NCBI Taxonomy" id="1696036"/>
    <lineage>
        <taxon>Bacteria</taxon>
        <taxon>Pseudomonadati</taxon>
        <taxon>Pseudomonadota</taxon>
        <taxon>Alphaproteobacteria</taxon>
        <taxon>Holosporales</taxon>
        <taxon>Candidatus Paracaedibacteraceae</taxon>
        <taxon>Candidatus Finniella</taxon>
    </lineage>
</organism>
<dbReference type="Gene3D" id="3.40.50.1820">
    <property type="entry name" value="alpha/beta hydrolase"/>
    <property type="match status" value="1"/>
</dbReference>
<keyword evidence="3" id="KW-1185">Reference proteome</keyword>
<dbReference type="AlphaFoldDB" id="A0A4Q7DG40"/>
<evidence type="ECO:0000313" key="3">
    <source>
        <dbReference type="Proteomes" id="UP000293550"/>
    </source>
</evidence>
<dbReference type="InterPro" id="IPR001375">
    <property type="entry name" value="Peptidase_S9_cat"/>
</dbReference>
<dbReference type="SUPFAM" id="SSF53474">
    <property type="entry name" value="alpha/beta-Hydrolases"/>
    <property type="match status" value="1"/>
</dbReference>
<dbReference type="GO" id="GO:0008236">
    <property type="term" value="F:serine-type peptidase activity"/>
    <property type="evidence" value="ECO:0007669"/>
    <property type="project" value="InterPro"/>
</dbReference>
<feature type="domain" description="Peptidase S9 prolyl oligopeptidase catalytic" evidence="1">
    <location>
        <begin position="876"/>
        <end position="1058"/>
    </location>
</feature>
<gene>
    <name evidence="2" type="ORF">EQU50_06530</name>
</gene>
<proteinExistence type="predicted"/>
<comment type="caution">
    <text evidence="2">The sequence shown here is derived from an EMBL/GenBank/DDBJ whole genome shotgun (WGS) entry which is preliminary data.</text>
</comment>
<dbReference type="Pfam" id="PF00326">
    <property type="entry name" value="Peptidase_S9"/>
    <property type="match status" value="1"/>
</dbReference>
<dbReference type="GO" id="GO:0006508">
    <property type="term" value="P:proteolysis"/>
    <property type="evidence" value="ECO:0007669"/>
    <property type="project" value="InterPro"/>
</dbReference>
<name>A0A4Q7DG40_9PROT</name>
<dbReference type="Proteomes" id="UP000293550">
    <property type="component" value="Unassembled WGS sequence"/>
</dbReference>
<accession>A0A4Q7DG40</accession>
<dbReference type="RefSeq" id="WP_130154329.1">
    <property type="nucleotide sequence ID" value="NZ_SCFB01000007.1"/>
</dbReference>
<dbReference type="OrthoDB" id="1094230at2"/>